<proteinExistence type="predicted"/>
<dbReference type="Proteomes" id="UP000532746">
    <property type="component" value="Unassembled WGS sequence"/>
</dbReference>
<dbReference type="Pfam" id="PF00072">
    <property type="entry name" value="Response_reg"/>
    <property type="match status" value="1"/>
</dbReference>
<dbReference type="InterPro" id="IPR007492">
    <property type="entry name" value="LytTR_DNA-bd_dom"/>
</dbReference>
<dbReference type="Gene3D" id="3.40.50.2300">
    <property type="match status" value="1"/>
</dbReference>
<dbReference type="Gene3D" id="2.40.50.1020">
    <property type="entry name" value="LytTr DNA-binding domain"/>
    <property type="match status" value="1"/>
</dbReference>
<dbReference type="PROSITE" id="PS50930">
    <property type="entry name" value="HTH_LYTTR"/>
    <property type="match status" value="1"/>
</dbReference>
<dbReference type="Pfam" id="PF04397">
    <property type="entry name" value="LytTR"/>
    <property type="match status" value="1"/>
</dbReference>
<accession>A0A7W9WBX3</accession>
<dbReference type="InterPro" id="IPR011006">
    <property type="entry name" value="CheY-like_superfamily"/>
</dbReference>
<evidence type="ECO:0000259" key="3">
    <source>
        <dbReference type="PROSITE" id="PS50930"/>
    </source>
</evidence>
<dbReference type="InterPro" id="IPR001789">
    <property type="entry name" value="Sig_transdc_resp-reg_receiver"/>
</dbReference>
<dbReference type="RefSeq" id="WP_183403034.1">
    <property type="nucleotide sequence ID" value="NZ_JACHGG010000002.1"/>
</dbReference>
<sequence length="252" mass="28882">MNALLVDDSRLARTELRHLLQAFPEVTVVGEARHAEEAREKLRELQPDLLFLDIHMPGETGFELLASLDVAPRVIFTTAYDEYALRAFEVNALDYLLKPIQENRLAAALAKARLKQTTAAAVAAETGVAGPPPPEEPAPTLLTEHDQVFVKDGERCWFVRLSDIRLFEINGSYTQIYFEQNRPLIPRTLQHLEQRLDPRVFFRANRQQIINLKWVEGIEPWFSNSLKIRLRGGPEVEVSRQQSVRFREMLSL</sequence>
<name>A0A7W9WBX3_9BACT</name>
<protein>
    <submittedName>
        <fullName evidence="4">Two-component system LytT family response regulator</fullName>
    </submittedName>
</protein>
<dbReference type="PANTHER" id="PTHR37299">
    <property type="entry name" value="TRANSCRIPTIONAL REGULATOR-RELATED"/>
    <property type="match status" value="1"/>
</dbReference>
<dbReference type="InterPro" id="IPR046947">
    <property type="entry name" value="LytR-like"/>
</dbReference>
<evidence type="ECO:0000313" key="5">
    <source>
        <dbReference type="Proteomes" id="UP000532746"/>
    </source>
</evidence>
<dbReference type="PROSITE" id="PS50110">
    <property type="entry name" value="RESPONSE_REGULATORY"/>
    <property type="match status" value="1"/>
</dbReference>
<feature type="domain" description="Response regulatory" evidence="2">
    <location>
        <begin position="2"/>
        <end position="113"/>
    </location>
</feature>
<reference evidence="4 5" key="1">
    <citation type="submission" date="2020-08" db="EMBL/GenBank/DDBJ databases">
        <title>Genomic Encyclopedia of Type Strains, Phase IV (KMG-IV): sequencing the most valuable type-strain genomes for metagenomic binning, comparative biology and taxonomic classification.</title>
        <authorList>
            <person name="Goeker M."/>
        </authorList>
    </citation>
    <scope>NUCLEOTIDE SEQUENCE [LARGE SCALE GENOMIC DNA]</scope>
    <source>
        <strain evidence="4 5">DSM 26718</strain>
    </source>
</reference>
<evidence type="ECO:0000313" key="4">
    <source>
        <dbReference type="EMBL" id="MBB6058791.1"/>
    </source>
</evidence>
<dbReference type="SMART" id="SM00448">
    <property type="entry name" value="REC"/>
    <property type="match status" value="1"/>
</dbReference>
<dbReference type="AlphaFoldDB" id="A0A7W9WBX3"/>
<evidence type="ECO:0000256" key="1">
    <source>
        <dbReference type="PROSITE-ProRule" id="PRU00169"/>
    </source>
</evidence>
<keyword evidence="1" id="KW-0597">Phosphoprotein</keyword>
<dbReference type="EMBL" id="JACHGG010000002">
    <property type="protein sequence ID" value="MBB6058791.1"/>
    <property type="molecule type" value="Genomic_DNA"/>
</dbReference>
<evidence type="ECO:0000259" key="2">
    <source>
        <dbReference type="PROSITE" id="PS50110"/>
    </source>
</evidence>
<dbReference type="PANTHER" id="PTHR37299:SF1">
    <property type="entry name" value="STAGE 0 SPORULATION PROTEIN A HOMOLOG"/>
    <property type="match status" value="1"/>
</dbReference>
<gene>
    <name evidence="4" type="ORF">HNQ93_001637</name>
</gene>
<organism evidence="4 5">
    <name type="scientific">Hymenobacter luteus</name>
    <dbReference type="NCBI Taxonomy" id="1411122"/>
    <lineage>
        <taxon>Bacteria</taxon>
        <taxon>Pseudomonadati</taxon>
        <taxon>Bacteroidota</taxon>
        <taxon>Cytophagia</taxon>
        <taxon>Cytophagales</taxon>
        <taxon>Hymenobacteraceae</taxon>
        <taxon>Hymenobacter</taxon>
    </lineage>
</organism>
<feature type="domain" description="HTH LytTR-type" evidence="3">
    <location>
        <begin position="150"/>
        <end position="252"/>
    </location>
</feature>
<feature type="modified residue" description="4-aspartylphosphate" evidence="1">
    <location>
        <position position="53"/>
    </location>
</feature>
<keyword evidence="5" id="KW-1185">Reference proteome</keyword>
<dbReference type="GO" id="GO:0000156">
    <property type="term" value="F:phosphorelay response regulator activity"/>
    <property type="evidence" value="ECO:0007669"/>
    <property type="project" value="InterPro"/>
</dbReference>
<dbReference type="SMART" id="SM00850">
    <property type="entry name" value="LytTR"/>
    <property type="match status" value="1"/>
</dbReference>
<dbReference type="GO" id="GO:0003677">
    <property type="term" value="F:DNA binding"/>
    <property type="evidence" value="ECO:0007669"/>
    <property type="project" value="InterPro"/>
</dbReference>
<dbReference type="SUPFAM" id="SSF52172">
    <property type="entry name" value="CheY-like"/>
    <property type="match status" value="1"/>
</dbReference>
<comment type="caution">
    <text evidence="4">The sequence shown here is derived from an EMBL/GenBank/DDBJ whole genome shotgun (WGS) entry which is preliminary data.</text>
</comment>